<protein>
    <submittedName>
        <fullName evidence="1">Uncharacterized protein</fullName>
    </submittedName>
</protein>
<keyword evidence="2" id="KW-1185">Reference proteome</keyword>
<organism evidence="1 2">
    <name type="scientific">Brachionus plicatilis</name>
    <name type="common">Marine rotifer</name>
    <name type="synonym">Brachionus muelleri</name>
    <dbReference type="NCBI Taxonomy" id="10195"/>
    <lineage>
        <taxon>Eukaryota</taxon>
        <taxon>Metazoa</taxon>
        <taxon>Spiralia</taxon>
        <taxon>Gnathifera</taxon>
        <taxon>Rotifera</taxon>
        <taxon>Eurotatoria</taxon>
        <taxon>Monogononta</taxon>
        <taxon>Pseudotrocha</taxon>
        <taxon>Ploima</taxon>
        <taxon>Brachionidae</taxon>
        <taxon>Brachionus</taxon>
    </lineage>
</organism>
<dbReference type="EMBL" id="REGN01001071">
    <property type="protein sequence ID" value="RNA37216.1"/>
    <property type="molecule type" value="Genomic_DNA"/>
</dbReference>
<name>A0A3M7SNA4_BRAPC</name>
<gene>
    <name evidence="1" type="ORF">BpHYR1_043571</name>
</gene>
<sequence length="83" mass="9905">MLDVIYIAKILGFLVIYRENILKCFPVTQMIREKRNIKNTISSKSIKNGISLAFLFFRKIMFRKMTEIFIICHFELIFLSSYC</sequence>
<evidence type="ECO:0000313" key="2">
    <source>
        <dbReference type="Proteomes" id="UP000276133"/>
    </source>
</evidence>
<dbReference type="AlphaFoldDB" id="A0A3M7SNA4"/>
<proteinExistence type="predicted"/>
<accession>A0A3M7SNA4</accession>
<comment type="caution">
    <text evidence="1">The sequence shown here is derived from an EMBL/GenBank/DDBJ whole genome shotgun (WGS) entry which is preliminary data.</text>
</comment>
<evidence type="ECO:0000313" key="1">
    <source>
        <dbReference type="EMBL" id="RNA37216.1"/>
    </source>
</evidence>
<dbReference type="Proteomes" id="UP000276133">
    <property type="component" value="Unassembled WGS sequence"/>
</dbReference>
<reference evidence="1 2" key="1">
    <citation type="journal article" date="2018" name="Sci. Rep.">
        <title>Genomic signatures of local adaptation to the degree of environmental predictability in rotifers.</title>
        <authorList>
            <person name="Franch-Gras L."/>
            <person name="Hahn C."/>
            <person name="Garcia-Roger E.M."/>
            <person name="Carmona M.J."/>
            <person name="Serra M."/>
            <person name="Gomez A."/>
        </authorList>
    </citation>
    <scope>NUCLEOTIDE SEQUENCE [LARGE SCALE GENOMIC DNA]</scope>
    <source>
        <strain evidence="1">HYR1</strain>
    </source>
</reference>